<dbReference type="Proteomes" id="UP001152795">
    <property type="component" value="Unassembled WGS sequence"/>
</dbReference>
<evidence type="ECO:0000256" key="3">
    <source>
        <dbReference type="ARBA" id="ARBA00022949"/>
    </source>
</evidence>
<feature type="region of interest" description="Disordered" evidence="6">
    <location>
        <begin position="181"/>
        <end position="222"/>
    </location>
</feature>
<comment type="similarity">
    <text evidence="2">Belongs to the CCDC85 family.</text>
</comment>
<feature type="compositionally biased region" description="Polar residues" evidence="6">
    <location>
        <begin position="181"/>
        <end position="190"/>
    </location>
</feature>
<dbReference type="InterPro" id="IPR019359">
    <property type="entry name" value="CCDC85"/>
</dbReference>
<name>A0A7D9EB80_PARCT</name>
<evidence type="ECO:0000256" key="2">
    <source>
        <dbReference type="ARBA" id="ARBA00009052"/>
    </source>
</evidence>
<evidence type="ECO:0000313" key="8">
    <source>
        <dbReference type="Proteomes" id="UP001152795"/>
    </source>
</evidence>
<gene>
    <name evidence="7" type="ORF">PACLA_8A059645</name>
</gene>
<keyword evidence="8" id="KW-1185">Reference proteome</keyword>
<feature type="coiled-coil region" evidence="5">
    <location>
        <begin position="16"/>
        <end position="68"/>
    </location>
</feature>
<dbReference type="EMBL" id="CACRXK020005095">
    <property type="protein sequence ID" value="CAB4005099.1"/>
    <property type="molecule type" value="Genomic_DNA"/>
</dbReference>
<feature type="compositionally biased region" description="Low complexity" evidence="6">
    <location>
        <begin position="191"/>
        <end position="210"/>
    </location>
</feature>
<proteinExistence type="inferred from homology"/>
<reference evidence="7" key="1">
    <citation type="submission" date="2020-04" db="EMBL/GenBank/DDBJ databases">
        <authorList>
            <person name="Alioto T."/>
            <person name="Alioto T."/>
            <person name="Gomez Garrido J."/>
        </authorList>
    </citation>
    <scope>NUCLEOTIDE SEQUENCE</scope>
    <source>
        <strain evidence="7">A484AB</strain>
    </source>
</reference>
<accession>A0A7D9EB80</accession>
<comment type="subcellular location">
    <subcellularLocation>
        <location evidence="1">Cell junction</location>
        <location evidence="1">Adherens junction</location>
    </subcellularLocation>
</comment>
<organism evidence="7 8">
    <name type="scientific">Paramuricea clavata</name>
    <name type="common">Red gorgonian</name>
    <name type="synonym">Violescent sea-whip</name>
    <dbReference type="NCBI Taxonomy" id="317549"/>
    <lineage>
        <taxon>Eukaryota</taxon>
        <taxon>Metazoa</taxon>
        <taxon>Cnidaria</taxon>
        <taxon>Anthozoa</taxon>
        <taxon>Octocorallia</taxon>
        <taxon>Malacalcyonacea</taxon>
        <taxon>Plexauridae</taxon>
        <taxon>Paramuricea</taxon>
    </lineage>
</organism>
<keyword evidence="3" id="KW-0965">Cell junction</keyword>
<dbReference type="GO" id="GO:0045892">
    <property type="term" value="P:negative regulation of DNA-templated transcription"/>
    <property type="evidence" value="ECO:0007669"/>
    <property type="project" value="TreeGrafter"/>
</dbReference>
<dbReference type="PANTHER" id="PTHR13546">
    <property type="entry name" value="RE60986P"/>
    <property type="match status" value="1"/>
</dbReference>
<comment type="caution">
    <text evidence="7">The sequence shown here is derived from an EMBL/GenBank/DDBJ whole genome shotgun (WGS) entry which is preliminary data.</text>
</comment>
<evidence type="ECO:0000256" key="5">
    <source>
        <dbReference type="SAM" id="Coils"/>
    </source>
</evidence>
<dbReference type="GO" id="GO:0005634">
    <property type="term" value="C:nucleus"/>
    <property type="evidence" value="ECO:0007669"/>
    <property type="project" value="TreeGrafter"/>
</dbReference>
<dbReference type="PANTHER" id="PTHR13546:SF15">
    <property type="entry name" value="CCDC85"/>
    <property type="match status" value="1"/>
</dbReference>
<dbReference type="OrthoDB" id="10056395at2759"/>
<dbReference type="Pfam" id="PF10226">
    <property type="entry name" value="CCDC85"/>
    <property type="match status" value="1"/>
</dbReference>
<evidence type="ECO:0000256" key="4">
    <source>
        <dbReference type="ARBA" id="ARBA00023054"/>
    </source>
</evidence>
<evidence type="ECO:0000256" key="6">
    <source>
        <dbReference type="SAM" id="MobiDB-lite"/>
    </source>
</evidence>
<sequence length="353" mass="40434">MSLALADIDMDMAQELAKYKEENLRLVEEKNNIMREFSTRMKAHLEEVRLLKEVNARLQTELDDLRDLCCYLDDDRIKCRNLAKEWQSFGRYISSILHTKESCYQEEVNSLSLQKESVIAENINLKRLCHELENCSSVSSSTQPREYVCIRCSQRISLERGLNGVVRRNPNGLRTASIINQKENPNNDVESSLPSPNGSLLSQDSYSESSIAGQKNGKRKKVSFIEPDEVHEAEDEVKHKPLDINSNGIKENRGILRNGMRKHHSNIHGSTSSNESNSSVHEINRAMQVLEIHSQLDERDHEKKEPLKDKEVAVLKEMCNVVWRKLSNDDPRSSSAAANHRVHDDDIVYEDLL</sequence>
<protein>
    <submittedName>
        <fullName evidence="7">Uncharacterized protein</fullName>
    </submittedName>
</protein>
<evidence type="ECO:0000256" key="1">
    <source>
        <dbReference type="ARBA" id="ARBA00004536"/>
    </source>
</evidence>
<evidence type="ECO:0000313" key="7">
    <source>
        <dbReference type="EMBL" id="CAB4005099.1"/>
    </source>
</evidence>
<dbReference type="AlphaFoldDB" id="A0A7D9EB80"/>
<dbReference type="GO" id="GO:0005912">
    <property type="term" value="C:adherens junction"/>
    <property type="evidence" value="ECO:0007669"/>
    <property type="project" value="UniProtKB-SubCell"/>
</dbReference>
<keyword evidence="4 5" id="KW-0175">Coiled coil</keyword>